<dbReference type="Proteomes" id="UP001164761">
    <property type="component" value="Chromosome"/>
</dbReference>
<dbReference type="InterPro" id="IPR000683">
    <property type="entry name" value="Gfo/Idh/MocA-like_OxRdtase_N"/>
</dbReference>
<feature type="domain" description="GFO/IDH/MocA-like oxidoreductase" evidence="2">
    <location>
        <begin position="126"/>
        <end position="248"/>
    </location>
</feature>
<dbReference type="Pfam" id="PF01408">
    <property type="entry name" value="GFO_IDH_MocA"/>
    <property type="match status" value="1"/>
</dbReference>
<feature type="domain" description="Gfo/Idh/MocA-like oxidoreductase N-terminal" evidence="1">
    <location>
        <begin position="11"/>
        <end position="117"/>
    </location>
</feature>
<dbReference type="SUPFAM" id="SSF51735">
    <property type="entry name" value="NAD(P)-binding Rossmann-fold domains"/>
    <property type="match status" value="1"/>
</dbReference>
<dbReference type="InterPro" id="IPR051450">
    <property type="entry name" value="Gfo/Idh/MocA_Oxidoreductases"/>
</dbReference>
<evidence type="ECO:0000259" key="2">
    <source>
        <dbReference type="Pfam" id="PF22725"/>
    </source>
</evidence>
<evidence type="ECO:0000313" key="4">
    <source>
        <dbReference type="Proteomes" id="UP001164761"/>
    </source>
</evidence>
<dbReference type="Pfam" id="PF22725">
    <property type="entry name" value="GFO_IDH_MocA_C3"/>
    <property type="match status" value="1"/>
</dbReference>
<dbReference type="Gene3D" id="3.40.50.720">
    <property type="entry name" value="NAD(P)-binding Rossmann-like Domain"/>
    <property type="match status" value="1"/>
</dbReference>
<dbReference type="InterPro" id="IPR036291">
    <property type="entry name" value="NAD(P)-bd_dom_sf"/>
</dbReference>
<dbReference type="PANTHER" id="PTHR43377">
    <property type="entry name" value="BILIVERDIN REDUCTASE A"/>
    <property type="match status" value="1"/>
</dbReference>
<dbReference type="SUPFAM" id="SSF55347">
    <property type="entry name" value="Glyceraldehyde-3-phosphate dehydrogenase-like, C-terminal domain"/>
    <property type="match status" value="1"/>
</dbReference>
<dbReference type="RefSeq" id="WP_268005992.1">
    <property type="nucleotide sequence ID" value="NZ_CP104067.1"/>
</dbReference>
<dbReference type="InterPro" id="IPR055170">
    <property type="entry name" value="GFO_IDH_MocA-like_dom"/>
</dbReference>
<dbReference type="EMBL" id="CP104067">
    <property type="protein sequence ID" value="WAH42098.1"/>
    <property type="molecule type" value="Genomic_DNA"/>
</dbReference>
<keyword evidence="4" id="KW-1185">Reference proteome</keyword>
<evidence type="ECO:0000313" key="3">
    <source>
        <dbReference type="EMBL" id="WAH42098.1"/>
    </source>
</evidence>
<evidence type="ECO:0000259" key="1">
    <source>
        <dbReference type="Pfam" id="PF01408"/>
    </source>
</evidence>
<name>A0ABY6ZGS4_9BACL</name>
<proteinExistence type="predicted"/>
<organism evidence="3 4">
    <name type="scientific">Alicyclobacillus fastidiosus</name>
    <dbReference type="NCBI Taxonomy" id="392011"/>
    <lineage>
        <taxon>Bacteria</taxon>
        <taxon>Bacillati</taxon>
        <taxon>Bacillota</taxon>
        <taxon>Bacilli</taxon>
        <taxon>Bacillales</taxon>
        <taxon>Alicyclobacillaceae</taxon>
        <taxon>Alicyclobacillus</taxon>
    </lineage>
</organism>
<dbReference type="PANTHER" id="PTHR43377:SF1">
    <property type="entry name" value="BILIVERDIN REDUCTASE A"/>
    <property type="match status" value="1"/>
</dbReference>
<accession>A0ABY6ZGS4</accession>
<protein>
    <submittedName>
        <fullName evidence="3">Gfo/Idh/MocA family oxidoreductase</fullName>
    </submittedName>
</protein>
<dbReference type="Gene3D" id="3.30.360.10">
    <property type="entry name" value="Dihydrodipicolinate Reductase, domain 2"/>
    <property type="match status" value="1"/>
</dbReference>
<sequence>MKVAVLSFAHMHALSYADAVQKSGVDLIISDFDEARGRDMASQFHTPYVKDYHDVLADDDIDAVIVCSENANHAQMVIDAAEAGKHVLCEKPLATTVEDARRMIKACEQAGVKLQTAFPIRYSTPVQRLKHLIESGSVGRILAMSGTNRGQNPGGWFVDPALSGGGAVFDHTVHILDIMRWYTGSEVTEVYAEVDSRFGEGGIDDCGLLTLTFANGVIATHDPSWSRPKSFPTWGDVTLRVIGTGGVVTVDALAQSLVHYDDTDLRVRRVPWGDDADLHMVQSFLDCVRYDTQPLATGVDGMKAVEVALAAYESARTKRPVQLPNC</sequence>
<gene>
    <name evidence="3" type="ORF">NZD89_00825</name>
</gene>
<reference evidence="3" key="1">
    <citation type="submission" date="2022-08" db="EMBL/GenBank/DDBJ databases">
        <title>Alicyclobacillus fastidiosus DSM 17978, complete genome.</title>
        <authorList>
            <person name="Wang Q."/>
            <person name="Cai R."/>
            <person name="Wang Z."/>
        </authorList>
    </citation>
    <scope>NUCLEOTIDE SEQUENCE</scope>
    <source>
        <strain evidence="3">DSM 17978</strain>
    </source>
</reference>